<keyword evidence="1" id="KW-0472">Membrane</keyword>
<keyword evidence="1" id="KW-1133">Transmembrane helix</keyword>
<dbReference type="Gene3D" id="3.30.40.10">
    <property type="entry name" value="Zinc/RING finger domain, C3HC4 (zinc finger)"/>
    <property type="match status" value="1"/>
</dbReference>
<dbReference type="InterPro" id="IPR013083">
    <property type="entry name" value="Znf_RING/FYVE/PHD"/>
</dbReference>
<dbReference type="Gene3D" id="6.10.140.2220">
    <property type="match status" value="1"/>
</dbReference>
<protein>
    <recommendedName>
        <fullName evidence="4">MYND-type domain-containing protein</fullName>
    </recommendedName>
</protein>
<dbReference type="SUPFAM" id="SSF57850">
    <property type="entry name" value="RING/U-box"/>
    <property type="match status" value="1"/>
</dbReference>
<evidence type="ECO:0008006" key="4">
    <source>
        <dbReference type="Google" id="ProtNLM"/>
    </source>
</evidence>
<evidence type="ECO:0000256" key="1">
    <source>
        <dbReference type="SAM" id="Phobius"/>
    </source>
</evidence>
<accession>A0A8W8IHE4</accession>
<sequence>METHYPATLEVTCMNASLLILVVVFFISMAKRILKSFGPKITDFNLILVAVGPNILIGLEIAVETYFPLTFLTIEKFANETHSIIKIPNPEIDTQNKTIKVLNDCCFCESIVSYQVTVENIFKKDLSEKIHIYLFQAPFTESFRTDRHKYLSGAGENRQSDAKLNRNRSYQDKTSLKHIGTQTMFTSLKKYDDPAKLSGRYRRSKRGSEFTYVNLDPEQCMRCLNFGFAKCSLCSAPYCSPRCKSKDFREHRNQCPERRSEEKRRQEKDQEYEIRIKSLHEDIERLRDYGLCKICLEEEARVVFDPCGHLCCCALLLIRSKDDGNLTDVIARCCYSG</sequence>
<reference evidence="2" key="1">
    <citation type="submission" date="2022-08" db="UniProtKB">
        <authorList>
            <consortium name="EnsemblMetazoa"/>
        </authorList>
    </citation>
    <scope>IDENTIFICATION</scope>
    <source>
        <strain evidence="2">05x7-T-G4-1.051#20</strain>
    </source>
</reference>
<dbReference type="AlphaFoldDB" id="A0A8W8IHE4"/>
<keyword evidence="3" id="KW-1185">Reference proteome</keyword>
<organism evidence="2 3">
    <name type="scientific">Magallana gigas</name>
    <name type="common">Pacific oyster</name>
    <name type="synonym">Crassostrea gigas</name>
    <dbReference type="NCBI Taxonomy" id="29159"/>
    <lineage>
        <taxon>Eukaryota</taxon>
        <taxon>Metazoa</taxon>
        <taxon>Spiralia</taxon>
        <taxon>Lophotrochozoa</taxon>
        <taxon>Mollusca</taxon>
        <taxon>Bivalvia</taxon>
        <taxon>Autobranchia</taxon>
        <taxon>Pteriomorphia</taxon>
        <taxon>Ostreida</taxon>
        <taxon>Ostreoidea</taxon>
        <taxon>Ostreidae</taxon>
        <taxon>Magallana</taxon>
    </lineage>
</organism>
<evidence type="ECO:0000313" key="3">
    <source>
        <dbReference type="Proteomes" id="UP000005408"/>
    </source>
</evidence>
<evidence type="ECO:0000313" key="2">
    <source>
        <dbReference type="EnsemblMetazoa" id="G13954.3:cds"/>
    </source>
</evidence>
<proteinExistence type="predicted"/>
<feature type="transmembrane region" description="Helical" evidence="1">
    <location>
        <begin position="46"/>
        <end position="67"/>
    </location>
</feature>
<feature type="transmembrane region" description="Helical" evidence="1">
    <location>
        <begin position="16"/>
        <end position="34"/>
    </location>
</feature>
<name>A0A8W8IHE4_MAGGI</name>
<dbReference type="Pfam" id="PF13920">
    <property type="entry name" value="zf-C3HC4_3"/>
    <property type="match status" value="1"/>
</dbReference>
<dbReference type="EnsemblMetazoa" id="G13954.3">
    <property type="protein sequence ID" value="G13954.3:cds"/>
    <property type="gene ID" value="G13954"/>
</dbReference>
<keyword evidence="1" id="KW-0812">Transmembrane</keyword>
<dbReference type="SUPFAM" id="SSF144232">
    <property type="entry name" value="HIT/MYND zinc finger-like"/>
    <property type="match status" value="1"/>
</dbReference>
<dbReference type="Proteomes" id="UP000005408">
    <property type="component" value="Unassembled WGS sequence"/>
</dbReference>